<feature type="transmembrane region" description="Helical" evidence="1">
    <location>
        <begin position="104"/>
        <end position="124"/>
    </location>
</feature>
<feature type="transmembrane region" description="Helical" evidence="1">
    <location>
        <begin position="166"/>
        <end position="185"/>
    </location>
</feature>
<dbReference type="EMBL" id="CP157948">
    <property type="protein sequence ID" value="XBS90762.1"/>
    <property type="molecule type" value="Genomic_DNA"/>
</dbReference>
<keyword evidence="1" id="KW-0812">Transmembrane</keyword>
<gene>
    <name evidence="3" type="ORF">ABNK63_03735</name>
</gene>
<dbReference type="PANTHER" id="PTHR23028:SF53">
    <property type="entry name" value="ACYL_TRANSF_3 DOMAIN-CONTAINING PROTEIN"/>
    <property type="match status" value="1"/>
</dbReference>
<feature type="transmembrane region" description="Helical" evidence="1">
    <location>
        <begin position="64"/>
        <end position="84"/>
    </location>
</feature>
<feature type="transmembrane region" description="Helical" evidence="1">
    <location>
        <begin position="192"/>
        <end position="209"/>
    </location>
</feature>
<accession>A0AAU7QN13</accession>
<feature type="transmembrane region" description="Helical" evidence="1">
    <location>
        <begin position="252"/>
        <end position="272"/>
    </location>
</feature>
<protein>
    <submittedName>
        <fullName evidence="3">Acyltransferase</fullName>
        <ecNumber evidence="3">2.3.-.-</ecNumber>
    </submittedName>
</protein>
<keyword evidence="1" id="KW-0472">Membrane</keyword>
<dbReference type="PANTHER" id="PTHR23028">
    <property type="entry name" value="ACETYLTRANSFERASE"/>
    <property type="match status" value="1"/>
</dbReference>
<reference evidence="3" key="1">
    <citation type="submission" date="2024-06" db="EMBL/GenBank/DDBJ databases">
        <authorList>
            <person name="Sun Y."/>
        </authorList>
    </citation>
    <scope>NUCLEOTIDE SEQUENCE</scope>
    <source>
        <strain evidence="3">IGA1.0</strain>
    </source>
</reference>
<feature type="transmembrane region" description="Helical" evidence="1">
    <location>
        <begin position="315"/>
        <end position="337"/>
    </location>
</feature>
<evidence type="ECO:0000256" key="1">
    <source>
        <dbReference type="SAM" id="Phobius"/>
    </source>
</evidence>
<dbReference type="RefSeq" id="WP_007810147.1">
    <property type="nucleotide sequence ID" value="NZ_CP157948.1"/>
</dbReference>
<dbReference type="InterPro" id="IPR050879">
    <property type="entry name" value="Acyltransferase_3"/>
</dbReference>
<sequence>MQTVPASSGNAVEATRARNPGIDLLRGLAIVLVVLNHLGLRIPLKQSALADVLPPWLLSRLNYNGYEAVFVFFVISGFLIAGNALRRRGSLERIDLRAFYARRFARIVPCLLALILVLSVLHLLGVQDYVIHREGQSLPRAIVAALGLHLNWYEGRTGYLPGNWDVLWSLSIEEVFYIGFPLVCLATRRRGVLMLVLGALALSMPWTHAALRGNEIWQEKAYLPGMSAIAIGVLGALLAAHWRLPPRRTSGLLGWLGAVGLIAATIFGAAMWQLLRDGYLLLLAVSALCLLLACEQRQRRGPWQPWRGLGWLRSWGRLSYEIYLSHMFVVFAVVRIFRLAGGDPRWGHLWYLLALPLCWLLGKAVERWLSLPCERWLRARLLRPRTAAAAPVAMAVD</sequence>
<feature type="transmembrane region" description="Helical" evidence="1">
    <location>
        <begin position="221"/>
        <end position="240"/>
    </location>
</feature>
<dbReference type="AlphaFoldDB" id="A0AAU7QN13"/>
<dbReference type="Pfam" id="PF01757">
    <property type="entry name" value="Acyl_transf_3"/>
    <property type="match status" value="1"/>
</dbReference>
<evidence type="ECO:0000313" key="3">
    <source>
        <dbReference type="EMBL" id="XBS90762.1"/>
    </source>
</evidence>
<keyword evidence="3" id="KW-0012">Acyltransferase</keyword>
<feature type="domain" description="Acyltransferase 3" evidence="2">
    <location>
        <begin position="20"/>
        <end position="360"/>
    </location>
</feature>
<dbReference type="GO" id="GO:0009103">
    <property type="term" value="P:lipopolysaccharide biosynthetic process"/>
    <property type="evidence" value="ECO:0007669"/>
    <property type="project" value="TreeGrafter"/>
</dbReference>
<keyword evidence="1" id="KW-1133">Transmembrane helix</keyword>
<dbReference type="InterPro" id="IPR002656">
    <property type="entry name" value="Acyl_transf_3_dom"/>
</dbReference>
<dbReference type="GO" id="GO:0016747">
    <property type="term" value="F:acyltransferase activity, transferring groups other than amino-acyl groups"/>
    <property type="evidence" value="ECO:0007669"/>
    <property type="project" value="InterPro"/>
</dbReference>
<proteinExistence type="predicted"/>
<feature type="transmembrane region" description="Helical" evidence="1">
    <location>
        <begin position="349"/>
        <end position="369"/>
    </location>
</feature>
<feature type="transmembrane region" description="Helical" evidence="1">
    <location>
        <begin position="24"/>
        <end position="44"/>
    </location>
</feature>
<organism evidence="3">
    <name type="scientific">Rhodanobacter sp. IGA1.0</name>
    <dbReference type="NCBI Taxonomy" id="3158582"/>
    <lineage>
        <taxon>Bacteria</taxon>
        <taxon>Pseudomonadati</taxon>
        <taxon>Pseudomonadota</taxon>
        <taxon>Gammaproteobacteria</taxon>
        <taxon>Lysobacterales</taxon>
        <taxon>Rhodanobacteraceae</taxon>
        <taxon>Rhodanobacter</taxon>
    </lineage>
</organism>
<name>A0AAU7QN13_9GAMM</name>
<dbReference type="EC" id="2.3.-.-" evidence="3"/>
<feature type="transmembrane region" description="Helical" evidence="1">
    <location>
        <begin position="278"/>
        <end position="294"/>
    </location>
</feature>
<dbReference type="GO" id="GO:0016020">
    <property type="term" value="C:membrane"/>
    <property type="evidence" value="ECO:0007669"/>
    <property type="project" value="TreeGrafter"/>
</dbReference>
<evidence type="ECO:0000259" key="2">
    <source>
        <dbReference type="Pfam" id="PF01757"/>
    </source>
</evidence>
<keyword evidence="3" id="KW-0808">Transferase</keyword>